<keyword evidence="8" id="KW-0234">DNA repair</keyword>
<keyword evidence="6" id="KW-0238">DNA-binding</keyword>
<evidence type="ECO:0000259" key="11">
    <source>
        <dbReference type="Pfam" id="PF01726"/>
    </source>
</evidence>
<dbReference type="CDD" id="cd06529">
    <property type="entry name" value="S24_LexA-like"/>
    <property type="match status" value="1"/>
</dbReference>
<accession>A0A2T1E1R9</accession>
<protein>
    <submittedName>
        <fullName evidence="12">Repressor LexA</fullName>
    </submittedName>
</protein>
<keyword evidence="13" id="KW-1185">Reference proteome</keyword>
<dbReference type="SUPFAM" id="SSF51306">
    <property type="entry name" value="LexA/Signal peptidase"/>
    <property type="match status" value="1"/>
</dbReference>
<dbReference type="InterPro" id="IPR006200">
    <property type="entry name" value="LexA"/>
</dbReference>
<dbReference type="Proteomes" id="UP000239576">
    <property type="component" value="Unassembled WGS sequence"/>
</dbReference>
<dbReference type="GO" id="GO:0045892">
    <property type="term" value="P:negative regulation of DNA-templated transcription"/>
    <property type="evidence" value="ECO:0007669"/>
    <property type="project" value="InterPro"/>
</dbReference>
<dbReference type="GO" id="GO:0006260">
    <property type="term" value="P:DNA replication"/>
    <property type="evidence" value="ECO:0007669"/>
    <property type="project" value="UniProtKB-KW"/>
</dbReference>
<dbReference type="RefSeq" id="WP_106257880.1">
    <property type="nucleotide sequence ID" value="NZ_CAWNSW010000041.1"/>
</dbReference>
<evidence type="ECO:0000256" key="2">
    <source>
        <dbReference type="ARBA" id="ARBA00022705"/>
    </source>
</evidence>
<name>A0A2T1E1R9_9CYAN</name>
<keyword evidence="7" id="KW-0804">Transcription</keyword>
<keyword evidence="5" id="KW-0805">Transcription regulation</keyword>
<keyword evidence="4" id="KW-0378">Hydrolase</keyword>
<evidence type="ECO:0000256" key="7">
    <source>
        <dbReference type="ARBA" id="ARBA00023163"/>
    </source>
</evidence>
<dbReference type="InterPro" id="IPR036390">
    <property type="entry name" value="WH_DNA-bd_sf"/>
</dbReference>
<dbReference type="InterPro" id="IPR006199">
    <property type="entry name" value="LexA_DNA-bd_dom"/>
</dbReference>
<keyword evidence="2" id="KW-0235">DNA replication</keyword>
<dbReference type="GO" id="GO:0006508">
    <property type="term" value="P:proteolysis"/>
    <property type="evidence" value="ECO:0007669"/>
    <property type="project" value="InterPro"/>
</dbReference>
<dbReference type="PANTHER" id="PTHR33516">
    <property type="entry name" value="LEXA REPRESSOR"/>
    <property type="match status" value="1"/>
</dbReference>
<evidence type="ECO:0000256" key="5">
    <source>
        <dbReference type="ARBA" id="ARBA00023015"/>
    </source>
</evidence>
<feature type="domain" description="LexA repressor DNA-binding" evidence="11">
    <location>
        <begin position="3"/>
        <end position="65"/>
    </location>
</feature>
<feature type="domain" description="Peptidase S24/S26A/S26B/S26C" evidence="10">
    <location>
        <begin position="97"/>
        <end position="204"/>
    </location>
</feature>
<evidence type="ECO:0000256" key="8">
    <source>
        <dbReference type="ARBA" id="ARBA00023204"/>
    </source>
</evidence>
<dbReference type="InterPro" id="IPR015927">
    <property type="entry name" value="Peptidase_S24_S26A/B/C"/>
</dbReference>
<gene>
    <name evidence="12" type="primary">lexA</name>
    <name evidence="12" type="ORF">C7B82_19120</name>
</gene>
<evidence type="ECO:0000313" key="12">
    <source>
        <dbReference type="EMBL" id="PSB26713.1"/>
    </source>
</evidence>
<evidence type="ECO:0000259" key="10">
    <source>
        <dbReference type="Pfam" id="PF00717"/>
    </source>
</evidence>
<reference evidence="12 13" key="2">
    <citation type="submission" date="2018-03" db="EMBL/GenBank/DDBJ databases">
        <title>The ancient ancestry and fast evolution of plastids.</title>
        <authorList>
            <person name="Moore K.R."/>
            <person name="Magnabosco C."/>
            <person name="Momper L."/>
            <person name="Gold D.A."/>
            <person name="Bosak T."/>
            <person name="Fournier G.P."/>
        </authorList>
    </citation>
    <scope>NUCLEOTIDE SEQUENCE [LARGE SCALE GENOMIC DNA]</scope>
    <source>
        <strain evidence="12 13">ULC18</strain>
    </source>
</reference>
<keyword evidence="3" id="KW-0227">DNA damage</keyword>
<dbReference type="SUPFAM" id="SSF46785">
    <property type="entry name" value="Winged helix' DNA-binding domain"/>
    <property type="match status" value="1"/>
</dbReference>
<evidence type="ECO:0000256" key="6">
    <source>
        <dbReference type="ARBA" id="ARBA00023125"/>
    </source>
</evidence>
<dbReference type="InterPro" id="IPR039418">
    <property type="entry name" value="LexA-like"/>
</dbReference>
<dbReference type="AlphaFoldDB" id="A0A2T1E1R9"/>
<evidence type="ECO:0000256" key="3">
    <source>
        <dbReference type="ARBA" id="ARBA00022763"/>
    </source>
</evidence>
<dbReference type="Pfam" id="PF00717">
    <property type="entry name" value="Peptidase_S24"/>
    <property type="match status" value="1"/>
</dbReference>
<proteinExistence type="predicted"/>
<dbReference type="EMBL" id="PVWK01000101">
    <property type="protein sequence ID" value="PSB26713.1"/>
    <property type="molecule type" value="Genomic_DNA"/>
</dbReference>
<evidence type="ECO:0000256" key="4">
    <source>
        <dbReference type="ARBA" id="ARBA00022801"/>
    </source>
</evidence>
<dbReference type="GO" id="GO:0009432">
    <property type="term" value="P:SOS response"/>
    <property type="evidence" value="ECO:0007669"/>
    <property type="project" value="UniProtKB-KW"/>
</dbReference>
<dbReference type="Pfam" id="PF01726">
    <property type="entry name" value="LexA_DNA_bind"/>
    <property type="match status" value="1"/>
</dbReference>
<dbReference type="InterPro" id="IPR036286">
    <property type="entry name" value="LexA/Signal_pep-like_sf"/>
</dbReference>
<dbReference type="InterPro" id="IPR036388">
    <property type="entry name" value="WH-like_DNA-bd_sf"/>
</dbReference>
<keyword evidence="1" id="KW-0678">Repressor</keyword>
<dbReference type="Gene3D" id="1.10.10.10">
    <property type="entry name" value="Winged helix-like DNA-binding domain superfamily/Winged helix DNA-binding domain"/>
    <property type="match status" value="1"/>
</dbReference>
<evidence type="ECO:0000313" key="13">
    <source>
        <dbReference type="Proteomes" id="UP000239576"/>
    </source>
</evidence>
<organism evidence="12 13">
    <name type="scientific">Stenomitos frigidus ULC18</name>
    <dbReference type="NCBI Taxonomy" id="2107698"/>
    <lineage>
        <taxon>Bacteria</taxon>
        <taxon>Bacillati</taxon>
        <taxon>Cyanobacteriota</taxon>
        <taxon>Cyanophyceae</taxon>
        <taxon>Leptolyngbyales</taxon>
        <taxon>Leptolyngbyaceae</taxon>
        <taxon>Stenomitos</taxon>
    </lineage>
</organism>
<dbReference type="NCBIfam" id="TIGR00498">
    <property type="entry name" value="lexA"/>
    <property type="match status" value="1"/>
</dbReference>
<dbReference type="InterPro" id="IPR050077">
    <property type="entry name" value="LexA_repressor"/>
</dbReference>
<keyword evidence="9" id="KW-0742">SOS response</keyword>
<dbReference type="Gene3D" id="2.10.109.10">
    <property type="entry name" value="Umud Fragment, subunit A"/>
    <property type="match status" value="1"/>
</dbReference>
<reference evidence="13" key="1">
    <citation type="submission" date="2018-02" db="EMBL/GenBank/DDBJ databases">
        <authorList>
            <person name="Moore K."/>
            <person name="Momper L."/>
        </authorList>
    </citation>
    <scope>NUCLEOTIDE SEQUENCE [LARGE SCALE GENOMIC DNA]</scope>
    <source>
        <strain evidence="13">ULC18</strain>
    </source>
</reference>
<evidence type="ECO:0000256" key="1">
    <source>
        <dbReference type="ARBA" id="ARBA00022491"/>
    </source>
</evidence>
<dbReference type="GO" id="GO:0003677">
    <property type="term" value="F:DNA binding"/>
    <property type="evidence" value="ECO:0007669"/>
    <property type="project" value="UniProtKB-KW"/>
</dbReference>
<sequence>MQSPLTPSQQRVFTWIEDFVAQHGMAPTYREIQKGLGYRSLASVQLHIDTLTEKRLISHAPRKSRSLKILRPSDGIPLVGAIAAHSLVETFSDQEIQHLELSCLPKLAHLSQHERSQHFALQVRGDSMTGAMIDHDDVVIMRRESNPRSIRNGTIVAARRNGATTLKYLYRRGQQITLQPANPAYEPTVIDTTVEELEIQGVYVGLLRGLV</sequence>
<evidence type="ECO:0000256" key="9">
    <source>
        <dbReference type="ARBA" id="ARBA00023236"/>
    </source>
</evidence>
<dbReference type="GO" id="GO:0004252">
    <property type="term" value="F:serine-type endopeptidase activity"/>
    <property type="evidence" value="ECO:0007669"/>
    <property type="project" value="InterPro"/>
</dbReference>
<dbReference type="PANTHER" id="PTHR33516:SF2">
    <property type="entry name" value="LEXA REPRESSOR-RELATED"/>
    <property type="match status" value="1"/>
</dbReference>
<dbReference type="OrthoDB" id="9802364at2"/>
<comment type="caution">
    <text evidence="12">The sequence shown here is derived from an EMBL/GenBank/DDBJ whole genome shotgun (WGS) entry which is preliminary data.</text>
</comment>
<dbReference type="GO" id="GO:0006281">
    <property type="term" value="P:DNA repair"/>
    <property type="evidence" value="ECO:0007669"/>
    <property type="project" value="UniProtKB-KW"/>
</dbReference>